<sequence length="123" mass="13302">MACDSELFRVDSFTVDGEEWAIEDGSATIEGAAGFEREAALAANGPDFTTRKRVARVIKAKLLFTGSRNPDTISQICEAQIVMTNLHTGRRVRAGKCSFMSMGEVGTGAVDIQFAVLTALQWL</sequence>
<gene>
    <name evidence="1" type="ORF">PCO31010_00472</name>
</gene>
<organism evidence="1 2">
    <name type="scientific">Pandoraea commovens</name>
    <dbReference type="NCBI Taxonomy" id="2508289"/>
    <lineage>
        <taxon>Bacteria</taxon>
        <taxon>Pseudomonadati</taxon>
        <taxon>Pseudomonadota</taxon>
        <taxon>Betaproteobacteria</taxon>
        <taxon>Burkholderiales</taxon>
        <taxon>Burkholderiaceae</taxon>
        <taxon>Pandoraea</taxon>
    </lineage>
</organism>
<name>A0A5E4RXR3_9BURK</name>
<accession>A0A5E4RXR3</accession>
<dbReference type="EMBL" id="CABPSA010000001">
    <property type="protein sequence ID" value="VVD68286.1"/>
    <property type="molecule type" value="Genomic_DNA"/>
</dbReference>
<dbReference type="OrthoDB" id="9134692at2"/>
<dbReference type="Proteomes" id="UP000343335">
    <property type="component" value="Unassembled WGS sequence"/>
</dbReference>
<evidence type="ECO:0008006" key="3">
    <source>
        <dbReference type="Google" id="ProtNLM"/>
    </source>
</evidence>
<reference evidence="1 2" key="1">
    <citation type="submission" date="2019-08" db="EMBL/GenBank/DDBJ databases">
        <authorList>
            <person name="Peeters C."/>
        </authorList>
    </citation>
    <scope>NUCLEOTIDE SEQUENCE [LARGE SCALE GENOMIC DNA]</scope>
    <source>
        <strain evidence="1 2">LMG 31010</strain>
    </source>
</reference>
<evidence type="ECO:0000313" key="2">
    <source>
        <dbReference type="Proteomes" id="UP000343335"/>
    </source>
</evidence>
<proteinExistence type="predicted"/>
<dbReference type="AlphaFoldDB" id="A0A5E4RXR3"/>
<evidence type="ECO:0000313" key="1">
    <source>
        <dbReference type="EMBL" id="VVD68286.1"/>
    </source>
</evidence>
<protein>
    <recommendedName>
        <fullName evidence="3">Phage tail protein</fullName>
    </recommendedName>
</protein>
<dbReference type="RefSeq" id="WP_150662813.1">
    <property type="nucleotide sequence ID" value="NZ_CABPSA010000001.1"/>
</dbReference>